<dbReference type="Proteomes" id="UP000507470">
    <property type="component" value="Unassembled WGS sequence"/>
</dbReference>
<dbReference type="GO" id="GO:0007189">
    <property type="term" value="P:adenylate cyclase-activating G protein-coupled receptor signaling pathway"/>
    <property type="evidence" value="ECO:0007669"/>
    <property type="project" value="TreeGrafter"/>
</dbReference>
<evidence type="ECO:0000259" key="6">
    <source>
        <dbReference type="PROSITE" id="PS50261"/>
    </source>
</evidence>
<dbReference type="PANTHER" id="PTHR23112:SF47">
    <property type="entry name" value="G-PROTEIN COUPLED RECEPTOR 157"/>
    <property type="match status" value="1"/>
</dbReference>
<gene>
    <name evidence="7" type="ORF">MCOR_35099</name>
</gene>
<feature type="transmembrane region" description="Helical" evidence="5">
    <location>
        <begin position="20"/>
        <end position="39"/>
    </location>
</feature>
<dbReference type="SUPFAM" id="SSF81321">
    <property type="entry name" value="Family A G protein-coupled receptor-like"/>
    <property type="match status" value="1"/>
</dbReference>
<feature type="transmembrane region" description="Helical" evidence="5">
    <location>
        <begin position="156"/>
        <end position="179"/>
    </location>
</feature>
<evidence type="ECO:0000256" key="4">
    <source>
        <dbReference type="ARBA" id="ARBA00023136"/>
    </source>
</evidence>
<accession>A0A6J8CZG8</accession>
<dbReference type="GO" id="GO:0004930">
    <property type="term" value="F:G protein-coupled receptor activity"/>
    <property type="evidence" value="ECO:0007669"/>
    <property type="project" value="TreeGrafter"/>
</dbReference>
<name>A0A6J8CZG8_MYTCO</name>
<keyword evidence="8" id="KW-1185">Reference proteome</keyword>
<feature type="domain" description="G-protein coupled receptors family 2 profile 2" evidence="6">
    <location>
        <begin position="14"/>
        <end position="193"/>
    </location>
</feature>
<dbReference type="OrthoDB" id="6063844at2759"/>
<evidence type="ECO:0000313" key="7">
    <source>
        <dbReference type="EMBL" id="CAC5400959.1"/>
    </source>
</evidence>
<keyword evidence="3 5" id="KW-1133">Transmembrane helix</keyword>
<dbReference type="Gene3D" id="1.20.1070.10">
    <property type="entry name" value="Rhodopsin 7-helix transmembrane proteins"/>
    <property type="match status" value="1"/>
</dbReference>
<evidence type="ECO:0000256" key="2">
    <source>
        <dbReference type="ARBA" id="ARBA00022692"/>
    </source>
</evidence>
<organism evidence="7 8">
    <name type="scientific">Mytilus coruscus</name>
    <name type="common">Sea mussel</name>
    <dbReference type="NCBI Taxonomy" id="42192"/>
    <lineage>
        <taxon>Eukaryota</taxon>
        <taxon>Metazoa</taxon>
        <taxon>Spiralia</taxon>
        <taxon>Lophotrochozoa</taxon>
        <taxon>Mollusca</taxon>
        <taxon>Bivalvia</taxon>
        <taxon>Autobranchia</taxon>
        <taxon>Pteriomorphia</taxon>
        <taxon>Mytilida</taxon>
        <taxon>Mytiloidea</taxon>
        <taxon>Mytilidae</taxon>
        <taxon>Mytilinae</taxon>
        <taxon>Mytilus</taxon>
    </lineage>
</organism>
<dbReference type="PROSITE" id="PS50261">
    <property type="entry name" value="G_PROTEIN_RECEP_F2_4"/>
    <property type="match status" value="1"/>
</dbReference>
<sequence>MEKSSNYTGEFVNRVTNTDIGITITTTVLSMLGSIWIILFNGRKWLRNGYLKETRKLLIYLTISDFFIAIGYFTGAIRYIKGGDSNRVKVLECDSERDIGCIIQSFITTLGSLWSFFWTTVIAFHLFVNYEKAMDHPEKSKKVQENKSGCRFRLRWLYHFSWLIPVIILSIAAGTNVLGSDLSVGSGAWCWISACLLPNLRTFWMTFTGKGWEILMYLLCCLFYSGLKIRKMDLQKRNHKALKLQKLTPLTDPRYRNTTNADEEETQHIKSNSNENMKYLYIWLIEVCLRMPGTIRYIMADHKRHTGYSSAYDNVDIYFLHFQCFGDSAQAFCSWVNLPSIDENIFDPIGCYILLKLKEKIWKGEFIDLSLLIKSPRELANFPDQDGDIVVKGGICGLNLCDVAQYPISTLGQAL</sequence>
<keyword evidence="4 5" id="KW-0472">Membrane</keyword>
<feature type="transmembrane region" description="Helical" evidence="5">
    <location>
        <begin position="59"/>
        <end position="80"/>
    </location>
</feature>
<evidence type="ECO:0000256" key="1">
    <source>
        <dbReference type="ARBA" id="ARBA00004141"/>
    </source>
</evidence>
<dbReference type="GO" id="GO:0007166">
    <property type="term" value="P:cell surface receptor signaling pathway"/>
    <property type="evidence" value="ECO:0007669"/>
    <property type="project" value="InterPro"/>
</dbReference>
<dbReference type="InterPro" id="IPR017981">
    <property type="entry name" value="GPCR_2-like_7TM"/>
</dbReference>
<evidence type="ECO:0000313" key="8">
    <source>
        <dbReference type="Proteomes" id="UP000507470"/>
    </source>
</evidence>
<reference evidence="7 8" key="1">
    <citation type="submission" date="2020-06" db="EMBL/GenBank/DDBJ databases">
        <authorList>
            <person name="Li R."/>
            <person name="Bekaert M."/>
        </authorList>
    </citation>
    <scope>NUCLEOTIDE SEQUENCE [LARGE SCALE GENOMIC DNA]</scope>
    <source>
        <strain evidence="8">wild</strain>
    </source>
</reference>
<comment type="subcellular location">
    <subcellularLocation>
        <location evidence="1">Membrane</location>
        <topology evidence="1">Multi-pass membrane protein</topology>
    </subcellularLocation>
</comment>
<evidence type="ECO:0000256" key="3">
    <source>
        <dbReference type="ARBA" id="ARBA00022989"/>
    </source>
</evidence>
<dbReference type="PANTHER" id="PTHR23112">
    <property type="entry name" value="G PROTEIN-COUPLED RECEPTOR 157-RELATED"/>
    <property type="match status" value="1"/>
</dbReference>
<dbReference type="EMBL" id="CACVKT020006353">
    <property type="protein sequence ID" value="CAC5400959.1"/>
    <property type="molecule type" value="Genomic_DNA"/>
</dbReference>
<keyword evidence="2 5" id="KW-0812">Transmembrane</keyword>
<proteinExistence type="predicted"/>
<protein>
    <submittedName>
        <fullName evidence="7">GPR157</fullName>
    </submittedName>
</protein>
<dbReference type="GO" id="GO:0005886">
    <property type="term" value="C:plasma membrane"/>
    <property type="evidence" value="ECO:0007669"/>
    <property type="project" value="TreeGrafter"/>
</dbReference>
<feature type="transmembrane region" description="Helical" evidence="5">
    <location>
        <begin position="113"/>
        <end position="130"/>
    </location>
</feature>
<evidence type="ECO:0000256" key="5">
    <source>
        <dbReference type="SAM" id="Phobius"/>
    </source>
</evidence>
<dbReference type="AlphaFoldDB" id="A0A6J8CZG8"/>
<feature type="transmembrane region" description="Helical" evidence="5">
    <location>
        <begin position="211"/>
        <end position="227"/>
    </location>
</feature>